<accession>A0AA47NY02</accession>
<dbReference type="InterPro" id="IPR001811">
    <property type="entry name" value="Chemokine_IL8-like_dom"/>
</dbReference>
<organism evidence="6 7">
    <name type="scientific">Merluccius polli</name>
    <name type="common">Benguela hake</name>
    <name type="synonym">Merluccius cadenati</name>
    <dbReference type="NCBI Taxonomy" id="89951"/>
    <lineage>
        <taxon>Eukaryota</taxon>
        <taxon>Metazoa</taxon>
        <taxon>Chordata</taxon>
        <taxon>Craniata</taxon>
        <taxon>Vertebrata</taxon>
        <taxon>Euteleostomi</taxon>
        <taxon>Actinopterygii</taxon>
        <taxon>Neopterygii</taxon>
        <taxon>Teleostei</taxon>
        <taxon>Neoteleostei</taxon>
        <taxon>Acanthomorphata</taxon>
        <taxon>Zeiogadaria</taxon>
        <taxon>Gadariae</taxon>
        <taxon>Gadiformes</taxon>
        <taxon>Gadoidei</taxon>
        <taxon>Merlucciidae</taxon>
        <taxon>Merluccius</taxon>
    </lineage>
</organism>
<dbReference type="Gene3D" id="2.40.50.40">
    <property type="match status" value="1"/>
</dbReference>
<feature type="chain" id="PRO_5041589254" description="Chemokine interleukin-8-like domain-containing protein" evidence="3">
    <location>
        <begin position="27"/>
        <end position="130"/>
    </location>
</feature>
<dbReference type="GO" id="GO:0008009">
    <property type="term" value="F:chemokine activity"/>
    <property type="evidence" value="ECO:0007669"/>
    <property type="project" value="InterPro"/>
</dbReference>
<keyword evidence="3" id="KW-0732">Signal</keyword>
<dbReference type="InterPro" id="IPR036048">
    <property type="entry name" value="Interleukin_8-like_sf"/>
</dbReference>
<feature type="signal peptide" evidence="3">
    <location>
        <begin position="1"/>
        <end position="26"/>
    </location>
</feature>
<keyword evidence="7" id="KW-1185">Reference proteome</keyword>
<evidence type="ECO:0000313" key="7">
    <source>
        <dbReference type="Proteomes" id="UP001174136"/>
    </source>
</evidence>
<evidence type="ECO:0000313" key="6">
    <source>
        <dbReference type="EMBL" id="KAK0143031.1"/>
    </source>
</evidence>
<evidence type="ECO:0000313" key="5">
    <source>
        <dbReference type="EMBL" id="KAK0143027.1"/>
    </source>
</evidence>
<dbReference type="Pfam" id="PF00048">
    <property type="entry name" value="IL8"/>
    <property type="match status" value="1"/>
</dbReference>
<dbReference type="AlphaFoldDB" id="A0AA47NY02"/>
<dbReference type="GO" id="GO:0006955">
    <property type="term" value="P:immune response"/>
    <property type="evidence" value="ECO:0007669"/>
    <property type="project" value="InterPro"/>
</dbReference>
<keyword evidence="1" id="KW-0202">Cytokine</keyword>
<evidence type="ECO:0000256" key="3">
    <source>
        <dbReference type="SAM" id="SignalP"/>
    </source>
</evidence>
<reference evidence="6" key="1">
    <citation type="journal article" date="2023" name="Front. Mar. Sci.">
        <title>A new Merluccius polli reference genome to investigate the effects of global change in West African waters.</title>
        <authorList>
            <person name="Mateo J.L."/>
            <person name="Blanco-Fernandez C."/>
            <person name="Garcia-Vazquez E."/>
            <person name="Machado-Schiaffino G."/>
        </authorList>
    </citation>
    <scope>NUCLEOTIDE SEQUENCE</scope>
    <source>
        <strain evidence="6">C29</strain>
        <tissue evidence="6">Fin</tissue>
    </source>
</reference>
<dbReference type="EMBL" id="JAOPHQ010003443">
    <property type="protein sequence ID" value="KAK0143027.1"/>
    <property type="molecule type" value="Genomic_DNA"/>
</dbReference>
<dbReference type="Proteomes" id="UP001174136">
    <property type="component" value="Unassembled WGS sequence"/>
</dbReference>
<name>A0AA47NY02_MERPO</name>
<comment type="caution">
    <text evidence="6">The sequence shown here is derived from an EMBL/GenBank/DDBJ whole genome shotgun (WGS) entry which is preliminary data.</text>
</comment>
<dbReference type="SUPFAM" id="SSF54117">
    <property type="entry name" value="Interleukin 8-like chemokines"/>
    <property type="match status" value="1"/>
</dbReference>
<dbReference type="EMBL" id="JAOPHQ010003443">
    <property type="protein sequence ID" value="KAK0143031.1"/>
    <property type="molecule type" value="Genomic_DNA"/>
</dbReference>
<gene>
    <name evidence="5" type="ORF">N1851_018851</name>
    <name evidence="6" type="ORF">N1851_018855</name>
</gene>
<feature type="region of interest" description="Disordered" evidence="2">
    <location>
        <begin position="98"/>
        <end position="130"/>
    </location>
</feature>
<dbReference type="GO" id="GO:0005615">
    <property type="term" value="C:extracellular space"/>
    <property type="evidence" value="ECO:0007669"/>
    <property type="project" value="UniProtKB-KW"/>
</dbReference>
<feature type="compositionally biased region" description="Low complexity" evidence="2">
    <location>
        <begin position="98"/>
        <end position="115"/>
    </location>
</feature>
<protein>
    <recommendedName>
        <fullName evidence="4">Chemokine interleukin-8-like domain-containing protein</fullName>
    </recommendedName>
</protein>
<evidence type="ECO:0000256" key="2">
    <source>
        <dbReference type="SAM" id="MobiDB-lite"/>
    </source>
</evidence>
<sequence>MVTCATVMKSLLVAAVVVVLSGQGSAAQKFADCCTNVDRREITEPILDFYMQRKSGSCVNAIIFQTETGYYCSKIDAPWVRTKIQELRKKARTTSLLELITSSSSPPSTAPPSSTMERTTGMRSTQHTVQ</sequence>
<evidence type="ECO:0000256" key="1">
    <source>
        <dbReference type="ARBA" id="ARBA00022514"/>
    </source>
</evidence>
<feature type="compositionally biased region" description="Polar residues" evidence="2">
    <location>
        <begin position="116"/>
        <end position="130"/>
    </location>
</feature>
<evidence type="ECO:0000259" key="4">
    <source>
        <dbReference type="Pfam" id="PF00048"/>
    </source>
</evidence>
<feature type="domain" description="Chemokine interleukin-8-like" evidence="4">
    <location>
        <begin position="32"/>
        <end position="87"/>
    </location>
</feature>
<proteinExistence type="predicted"/>